<gene>
    <name evidence="1" type="ORF">ACJDT4_22335</name>
</gene>
<dbReference type="Proteomes" id="UP001623592">
    <property type="component" value="Unassembled WGS sequence"/>
</dbReference>
<sequence>MKFDTIKTVHSCHSNYNSNKTYSNLIKYDGVIIKESIKDELILDYVTIHKVELWKTGETSKYWTTLFFSSQEEDFPKKLSQALSSEEDNLNWFVNMKFDNTKIIVLKNKVLSYEIGNLLEKEKVCDECRKMGISDDEMNRDE</sequence>
<organism evidence="1 2">
    <name type="scientific">Clostridium neuense</name>
    <dbReference type="NCBI Taxonomy" id="1728934"/>
    <lineage>
        <taxon>Bacteria</taxon>
        <taxon>Bacillati</taxon>
        <taxon>Bacillota</taxon>
        <taxon>Clostridia</taxon>
        <taxon>Eubacteriales</taxon>
        <taxon>Clostridiaceae</taxon>
        <taxon>Clostridium</taxon>
    </lineage>
</organism>
<keyword evidence="2" id="KW-1185">Reference proteome</keyword>
<evidence type="ECO:0000313" key="2">
    <source>
        <dbReference type="Proteomes" id="UP001623592"/>
    </source>
</evidence>
<comment type="caution">
    <text evidence="1">The sequence shown here is derived from an EMBL/GenBank/DDBJ whole genome shotgun (WGS) entry which is preliminary data.</text>
</comment>
<reference evidence="1 2" key="1">
    <citation type="submission" date="2024-11" db="EMBL/GenBank/DDBJ databases">
        <authorList>
            <person name="Heng Y.C."/>
            <person name="Lim A.C.H."/>
            <person name="Lee J.K.Y."/>
            <person name="Kittelmann S."/>
        </authorList>
    </citation>
    <scope>NUCLEOTIDE SEQUENCE [LARGE SCALE GENOMIC DNA]</scope>
    <source>
        <strain evidence="1 2">WILCCON 0114</strain>
    </source>
</reference>
<accession>A0ABW8TMQ5</accession>
<evidence type="ECO:0000313" key="1">
    <source>
        <dbReference type="EMBL" id="MFL0253147.1"/>
    </source>
</evidence>
<name>A0ABW8TMQ5_9CLOT</name>
<dbReference type="RefSeq" id="WP_406789813.1">
    <property type="nucleotide sequence ID" value="NZ_JBJIAA010000027.1"/>
</dbReference>
<protein>
    <submittedName>
        <fullName evidence="1">Uncharacterized protein</fullName>
    </submittedName>
</protein>
<proteinExistence type="predicted"/>
<dbReference type="EMBL" id="JBJIAA010000027">
    <property type="protein sequence ID" value="MFL0253147.1"/>
    <property type="molecule type" value="Genomic_DNA"/>
</dbReference>